<organism evidence="2 3">
    <name type="scientific">Pinctada imbricata</name>
    <name type="common">Atlantic pearl-oyster</name>
    <name type="synonym">Pinctada martensii</name>
    <dbReference type="NCBI Taxonomy" id="66713"/>
    <lineage>
        <taxon>Eukaryota</taxon>
        <taxon>Metazoa</taxon>
        <taxon>Spiralia</taxon>
        <taxon>Lophotrochozoa</taxon>
        <taxon>Mollusca</taxon>
        <taxon>Bivalvia</taxon>
        <taxon>Autobranchia</taxon>
        <taxon>Pteriomorphia</taxon>
        <taxon>Pterioida</taxon>
        <taxon>Pterioidea</taxon>
        <taxon>Pteriidae</taxon>
        <taxon>Pinctada</taxon>
    </lineage>
</organism>
<feature type="compositionally biased region" description="Basic and acidic residues" evidence="1">
    <location>
        <begin position="1"/>
        <end position="21"/>
    </location>
</feature>
<protein>
    <submittedName>
        <fullName evidence="2">Uncharacterized protein</fullName>
    </submittedName>
</protein>
<sequence length="131" mass="15150">MGVRKEISFERVHRIGRKPDSNDANSRPRPIVAKLSNFKDREIVRKQASVTLRGTDFRVQEQFPPEIEERRKTLYPVMRDARRKKDKVRLVKDILYTPTSSSAPDSRNPAEVVTILSTEEETPGRFTLGRT</sequence>
<dbReference type="EMBL" id="VSWD01000006">
    <property type="protein sequence ID" value="KAK3100391.1"/>
    <property type="molecule type" value="Genomic_DNA"/>
</dbReference>
<evidence type="ECO:0000256" key="1">
    <source>
        <dbReference type="SAM" id="MobiDB-lite"/>
    </source>
</evidence>
<dbReference type="Proteomes" id="UP001186944">
    <property type="component" value="Unassembled WGS sequence"/>
</dbReference>
<keyword evidence="3" id="KW-1185">Reference proteome</keyword>
<feature type="region of interest" description="Disordered" evidence="1">
    <location>
        <begin position="1"/>
        <end position="33"/>
    </location>
</feature>
<comment type="caution">
    <text evidence="2">The sequence shown here is derived from an EMBL/GenBank/DDBJ whole genome shotgun (WGS) entry which is preliminary data.</text>
</comment>
<name>A0AA88Y852_PINIB</name>
<reference evidence="2" key="1">
    <citation type="submission" date="2019-08" db="EMBL/GenBank/DDBJ databases">
        <title>The improved chromosome-level genome for the pearl oyster Pinctada fucata martensii using PacBio sequencing and Hi-C.</title>
        <authorList>
            <person name="Zheng Z."/>
        </authorList>
    </citation>
    <scope>NUCLEOTIDE SEQUENCE</scope>
    <source>
        <strain evidence="2">ZZ-2019</strain>
        <tissue evidence="2">Adductor muscle</tissue>
    </source>
</reference>
<gene>
    <name evidence="2" type="ORF">FSP39_019214</name>
</gene>
<dbReference type="AlphaFoldDB" id="A0AA88Y852"/>
<evidence type="ECO:0000313" key="3">
    <source>
        <dbReference type="Proteomes" id="UP001186944"/>
    </source>
</evidence>
<evidence type="ECO:0000313" key="2">
    <source>
        <dbReference type="EMBL" id="KAK3100391.1"/>
    </source>
</evidence>
<accession>A0AA88Y852</accession>
<dbReference type="Gene3D" id="3.30.70.1820">
    <property type="entry name" value="L1 transposable element, RRM domain"/>
    <property type="match status" value="1"/>
</dbReference>
<proteinExistence type="predicted"/>